<feature type="region of interest" description="Disordered" evidence="7">
    <location>
        <begin position="6206"/>
        <end position="6235"/>
    </location>
</feature>
<dbReference type="PROSITE" id="PS00012">
    <property type="entry name" value="PHOSPHOPANTETHEINE"/>
    <property type="match status" value="1"/>
</dbReference>
<dbReference type="EMBL" id="JZBS01001522">
    <property type="protein sequence ID" value="KKK22302.1"/>
    <property type="molecule type" value="Genomic_DNA"/>
</dbReference>
<dbReference type="CDD" id="cd05918">
    <property type="entry name" value="A_NRPS_SidN3_like"/>
    <property type="match status" value="4"/>
</dbReference>
<name>A0A0F8XFD5_9EURO</name>
<evidence type="ECO:0000256" key="2">
    <source>
        <dbReference type="ARBA" id="ARBA00022553"/>
    </source>
</evidence>
<dbReference type="FunFam" id="3.40.50.12780:FF:000014">
    <property type="entry name" value="Nonribosomal peptide synthetase 1"/>
    <property type="match status" value="3"/>
</dbReference>
<dbReference type="CDD" id="cd19534">
    <property type="entry name" value="E_NRPS"/>
    <property type="match status" value="2"/>
</dbReference>
<keyword evidence="4" id="KW-0677">Repeat</keyword>
<dbReference type="FunFam" id="3.30.559.10:FF:000037">
    <property type="entry name" value="Nonribosomal peptide synthase Pes1"/>
    <property type="match status" value="1"/>
</dbReference>
<dbReference type="Pfam" id="PF00668">
    <property type="entry name" value="Condensation"/>
    <property type="match status" value="6"/>
</dbReference>
<feature type="compositionally biased region" description="Gly residues" evidence="7">
    <location>
        <begin position="6224"/>
        <end position="6233"/>
    </location>
</feature>
<sequence length="6276" mass="697233">MAQHARCCLPSFGTTSSGPKRAVSIRARTTPMQNTKLLAAFDQGQLVSLLRTAWGLLLYRYTGLEDICFGYQHAHASSSDLLQSRKLSMCRLSITESDSIQSVRRRVEGNDSLEAVSEISEGLNADHNGDWPFNTILMVRTCCDRTKGSGGTSVRSMLAINLPSEIHVKVLQQEICIFLEWWNTEISVAQMDSVACYFENLLNHTLSTTDVVLTDLNSFLGLDWSRICKFNSVLPEAVNRCIHDVIRERSLIHPQNEAVCAWDGSFTYGELDYLSSKLASHLQAQGVGPEVRVPLCFDKSKWYIVAMLGVLKAGGAFVPLDPTHPTSRLRSLVQSINARIMLCSRNREEHLGNVAELLTPLDDILLNGIQLSPGEVIQSQVNSSNAAYLIFTSGSTGQPKGTLLEHGAYVSSAMAHGPPVDIDSQCRMLQFAAHTFDASLFESLTPLIHGGCVCIPSDKQRLNDIVGAINQMKVNVACLTPSFVKFVDPSQVPSLKTLVLAGEAMSKTHQETWSNIKLVNGYGPTESAVSAALNTNIRFASDCQDIGFPTGVRAWIANPNNHDQLVPVGSPGELLLEGPTLARCYVNNEEKTNEVFIYNPAWSRDNPGSGDRRFYKTGDLIKLHGQRIELGEIENNLSTLPKVKHSLAFLSGSGFSKGKIVAVLSLQGGPSSKEMPLKLLDHSKKSVVIAEFRSQLSSRLPTYMIPSVWLCVESLPLLPSGKLNRKEVMNWVINMAEDPDNEAVEVRSVAVVHTTDPENTIHDRLMSVWSRVLNIPRNQIGLDQGFLSLGGDSIAAITCMGFCKKQGMGVTVQDILQSKSIKDLATHVKEINQPVVYQEATDQPFGLSPIQKLHFMARREGQGHFNQGIRTRLNQPVAEGDLRRSIETLIRRHSMLRVRLSEDDSHGFFQQRITQDVDGSYQLQTHNIRHESDIEQAISESQLSINAVNGPLLSVDIFQRSDDATVLSMVAHHLVVDIVSWRIILEDLEDLLLNADDNTTLSSSLPFPTWCRLQDERTHVSLSQKSTDLDSMLTPDFAYWGMENPISTYGDVVCEIFEVSAEDTQSILLECHDGLQTEPIDILLAALMHSFGQTFKDRPLPTIFNEGHGREVWDSTIDISRTVGWFTTVFPISVTDFDASNPVETVIRVKDVRRSVLDNGRQAFADRMFSTTESGDCRHPCPMEITFNYVGQHRDLQRQDGLFQLMDQMAGETGQGGGAADFGEETPRFGLFEISALAVNGKLRFTFSFNKYMKHQEAIHDWISCCSDLLKSIGKTLQDLSPRPTLGSFPMLPLTYQELENMVAQKLPSIGVSWADIEDAYPCSRMQQSILLARSRDSSLYAVHDTYEVFDSEHKPDATKLGNAWRMVVSRHAMLRTLFVENLTSRDLFCQIVLKSFEPSPIHLRCSDDCDVLETFDIQKREIYNEHQPHHRLTICETTSGKVFFRIELSHAAMDGVSISIILRDLQMAYEGKLNDHKPIFRNYMQYLHDLPQAPSFEYWRTYLADIKPCIFPILDDGKQILQKQLRTVQLSFGSFRELQSICEQSGLTLSTAFSAAWGLTLRLFCGSNDVCFSYMTSLRDASVRDIESVVGPVINLLACRMQVSEDDSLKGILQRVQDNYMHSLPHKTLSLIDIQHELKLSDTVLLNTGVSYRKVSNTDTASTTAVEFSRVGTIQDPAEFPLFVNIEVSEQDASIELNYWTNHLSDKQAENVATIFLKCLKDIVTHHDEQIAQVENLSEWNKRQIRRWNKPLVEEIDMCVHEAFHEKVAAHPDAIAIAAWDGTLTYASLDDLSSRLASYLAQLGISTGDLVPIHFNKSIWQIVSIIAVLKAGGVCVPRNEAHFPGHLDGRLTGTAAHIVLASVSHAEVLEGEILGVIAVDESLFDCLSGSSAASHTQRPPSDDGYVVLTCGDSQPPKATILDHRAILSRANTFSSALKIGSETRTLQFAPYTTDMFLQEVFGTLMSGGCLCIPEGDEPSQLVASINKLDVNLLSVTPSMASLIQQSDVPSIRILSLFGEAIPNKVIEIWSNKVELHGFYGTAECSFTCIHNPNLDKMGNSHVIGSSVGCRSWLVDPSNHSRLVPVGCVGELVIEGPGVSHSYLCEGELAKSSFIKESSWGSHRSQDSYSLLSRSSGRMMKTGDLARYNSDGTFVYLGKKGDISRQLSQITTFEIERFLERFSLPGHRCVVDTIGIDDEKSPSKSLVVFALPETNESTNFKTERTLIGQKTLDFHNTMAKLHSYLSNLMPSSQVPDLYFPIQVLPLTTLGKLNRRMLREAASALPEETRCGFSIKAFGDFWRAQLEKPVTSHEFLSVPQAFEGQKKMYKSTQVSWNNAWLESQARTALICAWALTIHSYAHCDDIIFGDLLLDAAGGSTKDILASATVIPRRIRVDNTCTIDGFLKQVDSALAAAKPYQKAPFRCIKNLGADAAQACKFNSLLSVSVSDFDISQQSDFLEQLESDLQEQCGLHLCPLALFCSVETDGLQLRVRYDNTVLYSSQAERLTSLFVEYLEILASKTVLQEKLCDLAKTSDSLRDFKDNVAYWKEGLAETEPCLFPSLSTRKGEQGKLHMESLKLKNVPQMQQECRGLGVTPNFLLQVIWGLVLRCYTGLEDACFGYYGPRTSLADNTGQPKVKNAQHDLLPCKLSLHDEMNLQDLIAKRRIELDLMFNHRMPLHEIEQVAGFESSPLFNTIFRYTEEFNNEAFYSFEEALSRYLIIVNAKVSGSSGEIDFKYLPASLSSNDIGSIMDCFEHTLGSVLTLLKSDALLRDVDFFGPRSCQQVCKWNATLPERPSKCAHEVIQEQVAKQPSAPAICSWDGDFSYKQLDLLSTKLAIQLINSGVGPEVFIGLCFEKSAWAVIAQVAVLKAGGAFASLDPSHPESRLKGLVDDINAPIVLCSRKYLDKVSRVCKIALAVTESVIEQIPDSFIPASIPKPSIDNAAYAIFTSGTTGKPKATVLEHIALGIASVSFAHHLSINSTTRALQFSSYTFDVSVLETIIVLMTGGCVCVPSDEERLNNLAGAINRMKANFVTFTPSVMSTLNPESVPTLSIIICGGEKLTESHVSRWVDRHVFNAYGPSEATIIATASLKTDSTGVRIDDDINCIGTALCGRAWIVDPKNYNRLLPVGAVGELVLEGCNTARGYLNNDKKNQEVFIKNPRWCPKSGLRDVLDHSERMYRTGDLVRYKSDGNLCFISRMDTQIKLNGQRIELEEIEKQCALSLPGNSQVVVDIVTPETKMMAKGLAAFFTVNDAKESKDVTTSNALVPGSESTQSTIERLYRSLSEVLPQLMIPKFYFPMRYLPLGATGKLDRKGLQAMVQALSKTQLKAYMISNTGPEQAVAQGVESTLRNLWAEVLDLEPSSISAEDSFFGLGGDSFSAMKLVGAAMSQGISLSVADIYGHPGLSDLGKRCNIARESTERPVLKRFSLLSTDVPFENILEEVSEQCSVPGDSISDIYPCSAVQEGLFTLSIQHRGSYIARPIFQLAPNIDLERFKASWQQAVDENDILRTRIVHTEAAGFLQAVLNHERISWSMETTFDNLMEDTLQSNGGLLTNYAIVQPGPSVRYFVWVIHHALYDGWSIPQILKRVEEIYLGTVAENSTIPYNLFINYLLEQDPSQSDEFWKLQLSNLSSVPFPESKNSDSGSIRVGNRQSRSMNIARATGSVDITIPELIRAAWSIVVSIHTGCGDVCFGETLMGRNVDMPGITDVAGPALTTVPMRLKVDNGLQIPQFLYYVRQLTAAMIPHQHSGLQRIQKLSSDTALACEFQNLLVIQSDYGQLNNDIWAPENNQTNGEFFTYPLVVECKVSEYELTIQAHHDELILGSWQVERLLGQFSFVLEQLLNTPKGSSMKVGEIDVSSPLDKADIASWNQRNPTCVDRCAHDIIREQSLTQPNAPAICSWDGQLTYEEMFSLASSFAAYLVSCGIGPETLIPVCLDKSVWAVVTILAILIAGGAFVPLDPSHPTSRHKEVLAETQANMIICSPQYRGRYLGSVSTVIPVSKDTIKAYKEIKTITKPRVSATPSNMAYAIFTSGSTGRAKGIIIDHRAISSSVMAFGPIVHLNKDARALQFASLTFDAAIMEVLGTLMLGGCICIPNEEERLNDIAGAMQRMNVTWAFLTPSIAAILDPSSLPSLKVLSCGGEKLTREVVTKWAHRVKLINGYGPTETTIFAVLNTDFINHEFSCIGHGIPSTLTWVVDPDNHDRLTPLGAVGELALEGAALAREYLRNPTKTAEAFITDPVWMKNFQSPLPSPRRVYKTGDLVKYNPDGSIECLGRKDHQIKLHGQRMELGEIEHRLYEDQRIRHAVVVLPQKGPLRHKLVAVLSLNSLISGSSIIASGACELVSQMDMIKLGRPETSAIQNSLERQLPIYMVPQVWAVMKNIPMLVSGKLDRKRITHWVEELAEDSYAHIMQDYDNLKGEDIEQEKKDEKGAVLEILRDVFAQVLNLPKHMIDPNRSFINQGGDSITGMAVIAKARKQGLSLALNRVLQSKSMHELVAYCDGKPREMKRETESIAPFNPSPVQELFFRCVQAAPKGCRRFNQSMTVGLSRKVKPRVIEDAVRAVVNKHSMFRARFSKARDGTWQQRITEDIDSSYKFRIHSVKNNREILRHAADSQGILDIQAGPIFATDLFEFIDGHQVLFLVASHLCVDMVSWRLVLQDIQEFVDTGSLAPETPLSFQSWCNLQAEDCNKEIDGLDISMEPPNLDYWGMKNSPNNYGDVKMETFTLSEQATRFLVRDCHDVLRTETIEVLLSAVIQAFGHVFNDRDIPTIYNEGHGREAWDSSIDPSRTAGWFTTLCPLHIKALPDLLDTLKRVKDSRRQIAGINRALFARNILHSDKNTEADKFPVPLEILFNYLGQLQQLEGNESLFQHYGDVFNAETFELAGDMGPETPRFALFEVSALIVKEKLHVSFTYNRNMRREAQIQKWASECKRILEIDLLQFKNLEPEPSLSDYPLLPITYQGLKNLTESTLPCAGISRLNQVEDIYPCSPVQEGILLSQLKDPQEYIFNAVFEVQGHDIDLARLQKAWSAVVSRHSILRTLFVDSNCKGSSFDQVVVKDINEKIIDVEFDDSSALAKIDTIRLKDANAGKDSDFCHQLVICKTSTRRVLLKIEMNHAIIDGGSIDILLRDLKLAYSNRLPPGRGPLFSEYIRHIKGVSQHEALAYWKQHLAGVRPCHLPVSTGESGTRQLGSLMMTFDRFPELQRFCEDHSMTLANLTLAAWSIVLRQHAGSDDVCFGYPSTGRDSPVPGIQDAVGIFINMLCCRVQFSAGQTFLDVIKAVQNDYIQGLPYQTCSLAQIQHALGQKGKTLFNTTISIQNHSDPSIEKTNISFKFLKAFDPTEYPITVNVETARGREGILLRYWTNCVSEGEATTLADSIAKVFTCFIEDPSKPISELDPPIPMRTVDNGSLEEIIDNRIKVVINQLLKEGKLAIPSVKASDSNSSHASLPLEGGIQASICNVVVARGMTPSDSAQTLTDDYKIPADMERRLWRLWSITLGLPPNPVKHHDSFFKLGGDSITAMKLVGLAREEGVMLTVADVFKNPGFEDLLLVFNEKAKLTTSVSDAQKVNHIAKSEETKPTLPESGSSREISILQPVELDNMSLRAAICPKVGVFKGGIVDVLPVTDFQSLSITATMFESRWMLNYFYLDGRGSLDIKRLRESFLRVVDAFDILRTVFVCFHGQFFQVVLRKIRPDIFIYETEKSLDEYTASLQQRDRDQSPRQGEQYTQFYVVKKRNSDEHRILIRMSHAQFDGVCLPRIMTAIKMAYEGSPVPGASSFMNYMRLLPGTITPEHYQHWTSLLKGSQMTEIIQRDTPNSFQHIGGFAQQRRVIDVPSTAIGDVTIATIMQSAWATTLAKLSAQDDVVFGLTVNGRNATIPGVENTIGPCLNIIPVRVKFRDQWTALDLFRYLQDQHVANMPYESLGFREIIRRCTDWPDSTHFTTSVFHQNVEYEGHMQLDRNNYTMSGVGVTDNFTDLTLVSKPVAGQPNKLTVSLGYSLKGPIHTDFAINVLDMVCETLQSLVSNPNVALPSPSTLRSIPSQVIGDASSTLCSNNDNNNNNNNPLPASLNNRSLSEILTHSSLITQIWQQVLPPKPSTGKPHASFQLDSSFFQLGGDIVNMGQVVWLLEQETTLHIPLEHLLQQPTFLGQMAVLAMHTATHEMNLNLPPSASASAPAPAPAPALALAPAVPGPTTPTEHEMSSLPPVQGGGGGGGGEQWSALAKARTLAKRITRFGGSTRLNHHHNHYYYYYYFPFPFGY</sequence>
<dbReference type="NCBIfam" id="TIGR01733">
    <property type="entry name" value="AA-adenyl-dom"/>
    <property type="match status" value="2"/>
</dbReference>
<feature type="domain" description="Carrier" evidence="8">
    <location>
        <begin position="756"/>
        <end position="832"/>
    </location>
</feature>
<evidence type="ECO:0000256" key="4">
    <source>
        <dbReference type="ARBA" id="ARBA00022737"/>
    </source>
</evidence>
<dbReference type="InterPro" id="IPR042099">
    <property type="entry name" value="ANL_N_sf"/>
</dbReference>
<feature type="domain" description="Carrier" evidence="8">
    <location>
        <begin position="3345"/>
        <end position="3421"/>
    </location>
</feature>
<dbReference type="PANTHER" id="PTHR45398">
    <property type="match status" value="1"/>
</dbReference>
<dbReference type="FunFam" id="3.30.559.30:FF:000002">
    <property type="entry name" value="Nonribosomal peptide synthase Pes1"/>
    <property type="match status" value="2"/>
</dbReference>
<evidence type="ECO:0000256" key="5">
    <source>
        <dbReference type="ARBA" id="ARBA00023235"/>
    </source>
</evidence>
<dbReference type="Gene3D" id="3.40.50.12780">
    <property type="entry name" value="N-terminal domain of ligase-like"/>
    <property type="match status" value="3"/>
</dbReference>
<dbReference type="Gene3D" id="2.30.38.10">
    <property type="entry name" value="Luciferase, Domain 3"/>
    <property type="match status" value="1"/>
</dbReference>
<dbReference type="FunFam" id="3.30.559.30:FF:000005">
    <property type="entry name" value="Nonribosomal peptide synthase Pes1"/>
    <property type="match status" value="1"/>
</dbReference>
<dbReference type="FunFam" id="3.40.50.980:FF:000001">
    <property type="entry name" value="Non-ribosomal peptide synthetase"/>
    <property type="match status" value="1"/>
</dbReference>
<organism evidence="9 10">
    <name type="scientific">Aspergillus rambellii</name>
    <dbReference type="NCBI Taxonomy" id="308745"/>
    <lineage>
        <taxon>Eukaryota</taxon>
        <taxon>Fungi</taxon>
        <taxon>Dikarya</taxon>
        <taxon>Ascomycota</taxon>
        <taxon>Pezizomycotina</taxon>
        <taxon>Eurotiomycetes</taxon>
        <taxon>Eurotiomycetidae</taxon>
        <taxon>Eurotiales</taxon>
        <taxon>Aspergillaceae</taxon>
        <taxon>Aspergillus</taxon>
        <taxon>Aspergillus subgen. Nidulantes</taxon>
    </lineage>
</organism>
<dbReference type="InterPro" id="IPR020845">
    <property type="entry name" value="AMP-binding_CS"/>
</dbReference>
<dbReference type="FunFam" id="3.30.559.30:FF:000009">
    <property type="entry name" value="Nonribosomal peptide synthase Pes1"/>
    <property type="match status" value="1"/>
</dbReference>
<dbReference type="InterPro" id="IPR020806">
    <property type="entry name" value="PKS_PP-bd"/>
</dbReference>
<reference evidence="9 10" key="1">
    <citation type="submission" date="2015-02" db="EMBL/GenBank/DDBJ databases">
        <title>Draft Genome Sequences of Two Closely-Related Aflatoxigenic Aspergillus Species Obtained from the Cote d'Ivoire.</title>
        <authorList>
            <person name="Moore G.G."/>
            <person name="Beltz S.B."/>
            <person name="Mack B.M."/>
        </authorList>
    </citation>
    <scope>NUCLEOTIDE SEQUENCE [LARGE SCALE GENOMIC DNA]</scope>
    <source>
        <strain evidence="9 10">SRRC1468</strain>
    </source>
</reference>
<accession>A0A0F8XFD5</accession>
<evidence type="ECO:0000256" key="7">
    <source>
        <dbReference type="SAM" id="MobiDB-lite"/>
    </source>
</evidence>
<dbReference type="NCBIfam" id="NF003417">
    <property type="entry name" value="PRK04813.1"/>
    <property type="match status" value="4"/>
</dbReference>
<evidence type="ECO:0000256" key="3">
    <source>
        <dbReference type="ARBA" id="ARBA00022598"/>
    </source>
</evidence>
<feature type="domain" description="Carrier" evidence="8">
    <location>
        <begin position="5498"/>
        <end position="5571"/>
    </location>
</feature>
<dbReference type="PROSITE" id="PS00455">
    <property type="entry name" value="AMP_BINDING"/>
    <property type="match status" value="1"/>
</dbReference>
<dbReference type="InterPro" id="IPR009081">
    <property type="entry name" value="PP-bd_ACP"/>
</dbReference>
<dbReference type="InterPro" id="IPR001242">
    <property type="entry name" value="Condensation_dom"/>
</dbReference>
<dbReference type="FunFam" id="3.30.559.10:FF:000016">
    <property type="entry name" value="Nonribosomal peptide synthase Pes1"/>
    <property type="match status" value="2"/>
</dbReference>
<dbReference type="PROSITE" id="PS50075">
    <property type="entry name" value="CARRIER"/>
    <property type="match status" value="5"/>
</dbReference>
<dbReference type="CDD" id="cd19545">
    <property type="entry name" value="FUM14_C_NRPS-like"/>
    <property type="match status" value="1"/>
</dbReference>
<dbReference type="STRING" id="308745.A0A0F8XFD5"/>
<comment type="similarity">
    <text evidence="6">Belongs to the NRP synthetase family.</text>
</comment>
<dbReference type="SUPFAM" id="SSF56801">
    <property type="entry name" value="Acetyl-CoA synthetase-like"/>
    <property type="match status" value="4"/>
</dbReference>
<dbReference type="InterPro" id="IPR010071">
    <property type="entry name" value="AA_adenyl_dom"/>
</dbReference>
<evidence type="ECO:0000256" key="6">
    <source>
        <dbReference type="ARBA" id="ARBA00029454"/>
    </source>
</evidence>
<keyword evidence="2" id="KW-0597">Phosphoprotein</keyword>
<dbReference type="Gene3D" id="1.10.1200.10">
    <property type="entry name" value="ACP-like"/>
    <property type="match status" value="5"/>
</dbReference>
<dbReference type="GO" id="GO:0016853">
    <property type="term" value="F:isomerase activity"/>
    <property type="evidence" value="ECO:0007669"/>
    <property type="project" value="UniProtKB-KW"/>
</dbReference>
<dbReference type="FunFam" id="3.30.300.30:FF:000015">
    <property type="entry name" value="Nonribosomal peptide synthase SidD"/>
    <property type="match status" value="3"/>
</dbReference>
<dbReference type="FunFam" id="1.10.1200.10:FF:000005">
    <property type="entry name" value="Nonribosomal peptide synthetase 1"/>
    <property type="match status" value="2"/>
</dbReference>
<dbReference type="FunFam" id="3.30.559.10:FF:000017">
    <property type="entry name" value="Nonribosomal peptide synthase Pes1"/>
    <property type="match status" value="2"/>
</dbReference>
<dbReference type="CDD" id="cd19542">
    <property type="entry name" value="CT_NRPS-like"/>
    <property type="match status" value="3"/>
</dbReference>
<dbReference type="Gene3D" id="3.30.300.30">
    <property type="match status" value="4"/>
</dbReference>
<dbReference type="GO" id="GO:0016874">
    <property type="term" value="F:ligase activity"/>
    <property type="evidence" value="ECO:0007669"/>
    <property type="project" value="UniProtKB-KW"/>
</dbReference>
<dbReference type="Gene3D" id="3.40.50.980">
    <property type="match status" value="2"/>
</dbReference>
<evidence type="ECO:0000256" key="1">
    <source>
        <dbReference type="ARBA" id="ARBA00022450"/>
    </source>
</evidence>
<keyword evidence="1" id="KW-0596">Phosphopantetheine</keyword>
<feature type="domain" description="Carrier" evidence="8">
    <location>
        <begin position="4438"/>
        <end position="4514"/>
    </location>
</feature>
<keyword evidence="3" id="KW-0436">Ligase</keyword>
<gene>
    <name evidence="9" type="ORF">ARAM_005012</name>
</gene>
<dbReference type="SUPFAM" id="SSF47336">
    <property type="entry name" value="ACP-like"/>
    <property type="match status" value="5"/>
</dbReference>
<dbReference type="Gene3D" id="3.30.559.30">
    <property type="entry name" value="Nonribosomal peptide synthetase, condensation domain"/>
    <property type="match status" value="9"/>
</dbReference>
<dbReference type="SMART" id="SM00823">
    <property type="entry name" value="PKS_PP"/>
    <property type="match status" value="3"/>
</dbReference>
<dbReference type="InterPro" id="IPR023213">
    <property type="entry name" value="CAT-like_dom_sf"/>
</dbReference>
<dbReference type="Gene3D" id="3.30.559.10">
    <property type="entry name" value="Chloramphenicol acetyltransferase-like domain"/>
    <property type="match status" value="6"/>
</dbReference>
<dbReference type="SUPFAM" id="SSF52777">
    <property type="entry name" value="CoA-dependent acyltransferases"/>
    <property type="match status" value="15"/>
</dbReference>
<dbReference type="InterPro" id="IPR036736">
    <property type="entry name" value="ACP-like_sf"/>
</dbReference>
<dbReference type="Pfam" id="PF00501">
    <property type="entry name" value="AMP-binding"/>
    <property type="match status" value="4"/>
</dbReference>
<keyword evidence="5" id="KW-0413">Isomerase</keyword>
<proteinExistence type="inferred from homology"/>
<dbReference type="Pfam" id="PF00550">
    <property type="entry name" value="PP-binding"/>
    <property type="match status" value="4"/>
</dbReference>
<dbReference type="GO" id="GO:0031177">
    <property type="term" value="F:phosphopantetheine binding"/>
    <property type="evidence" value="ECO:0007669"/>
    <property type="project" value="InterPro"/>
</dbReference>
<feature type="domain" description="Carrier" evidence="8">
    <location>
        <begin position="6091"/>
        <end position="6174"/>
    </location>
</feature>
<dbReference type="FunFam" id="3.30.559.30:FF:000003">
    <property type="entry name" value="Nonribosomal peptide synthase SidD"/>
    <property type="match status" value="1"/>
</dbReference>
<dbReference type="InterPro" id="IPR045851">
    <property type="entry name" value="AMP-bd_C_sf"/>
</dbReference>
<evidence type="ECO:0000259" key="8">
    <source>
        <dbReference type="PROSITE" id="PS50075"/>
    </source>
</evidence>
<dbReference type="FunFam" id="3.30.559.30:FF:000010">
    <property type="entry name" value="Nonribosomal peptide synthase Pes1"/>
    <property type="match status" value="1"/>
</dbReference>
<dbReference type="InterPro" id="IPR006162">
    <property type="entry name" value="Ppantetheine_attach_site"/>
</dbReference>
<protein>
    <recommendedName>
        <fullName evidence="8">Carrier domain-containing protein</fullName>
    </recommendedName>
</protein>
<dbReference type="InterPro" id="IPR000873">
    <property type="entry name" value="AMP-dep_synth/lig_dom"/>
</dbReference>
<dbReference type="FunFam" id="3.30.559.10:FF:000031">
    <property type="entry name" value="Nonribosomal peptide synthase Pes1"/>
    <property type="match status" value="1"/>
</dbReference>
<dbReference type="GO" id="GO:0019748">
    <property type="term" value="P:secondary metabolic process"/>
    <property type="evidence" value="ECO:0007669"/>
    <property type="project" value="UniProtKB-ARBA"/>
</dbReference>
<keyword evidence="10" id="KW-1185">Reference proteome</keyword>
<evidence type="ECO:0000313" key="10">
    <source>
        <dbReference type="Proteomes" id="UP000034291"/>
    </source>
</evidence>
<dbReference type="PANTHER" id="PTHR45398:SF1">
    <property type="entry name" value="ENZYME, PUTATIVE (JCVI)-RELATED"/>
    <property type="match status" value="1"/>
</dbReference>
<comment type="caution">
    <text evidence="9">The sequence shown here is derived from an EMBL/GenBank/DDBJ whole genome shotgun (WGS) entry which is preliminary data.</text>
</comment>
<dbReference type="Proteomes" id="UP000034291">
    <property type="component" value="Unassembled WGS sequence"/>
</dbReference>
<evidence type="ECO:0000313" key="9">
    <source>
        <dbReference type="EMBL" id="KKK22302.1"/>
    </source>
</evidence>
<dbReference type="OrthoDB" id="416786at2759"/>
<dbReference type="FunFam" id="1.10.1200.10:FF:000024">
    <property type="entry name" value="Nonribosomal peptide synthase Pes1"/>
    <property type="match status" value="1"/>
</dbReference>